<gene>
    <name evidence="1" type="ordered locus">Xcel_2333</name>
</gene>
<sequence>MRDIIRLFTDRDSRDELGLSQVRDALSEGLFPGTTVLLTRARYLLFVPWCFQLAEGSSDPMAALVWHEKNLITSLKKSGSADLTGLMGARVGQDLQNVPSTIYWGTIRRLGIVADACTWKSDVFATSSAHVVGDDEAARKRASVWSHEMPVAPAGFPEAVGDAFAMTHEEAAWLRERILDRASGTLLAHLMDQRPKKASRTPWSDPGARSAVGPAGDLLRIAEAFSTAIQGASLLYNLLLAEEYELLVPEGQRTHQALTARYRDELASWADRIDAARVVTWDVAELWAWVYSVAKATIAPGTRAFVTDWVRLLRENDPRAIADDAEARDLVRRRERRQKGSMARLGNPKRLNAWSGAAGAGALTFRWTTARDIALDIHAGLDRDA</sequence>
<dbReference type="Pfam" id="PF19888">
    <property type="entry name" value="DUF6361"/>
    <property type="match status" value="1"/>
</dbReference>
<dbReference type="EMBL" id="CP001821">
    <property type="protein sequence ID" value="ACZ31350.1"/>
    <property type="molecule type" value="Genomic_DNA"/>
</dbReference>
<organism evidence="1 2">
    <name type="scientific">Xylanimonas cellulosilytica (strain DSM 15894 / JCM 12276 / CECT 5975 / KCTC 9989 / LMG 20990 / NBRC 107835 / XIL07)</name>
    <dbReference type="NCBI Taxonomy" id="446471"/>
    <lineage>
        <taxon>Bacteria</taxon>
        <taxon>Bacillati</taxon>
        <taxon>Actinomycetota</taxon>
        <taxon>Actinomycetes</taxon>
        <taxon>Micrococcales</taxon>
        <taxon>Promicromonosporaceae</taxon>
        <taxon>Xylanimonas</taxon>
    </lineage>
</organism>
<reference evidence="1 2" key="2">
    <citation type="journal article" date="2010" name="Stand. Genomic Sci.">
        <title>Complete genome sequence of Xylanimonas cellulosilytica type strain (XIL07).</title>
        <authorList>
            <person name="Foster B."/>
            <person name="Pukall R."/>
            <person name="Abt B."/>
            <person name="Nolan M."/>
            <person name="Glavina Del Rio T."/>
            <person name="Chen F."/>
            <person name="Lucas S."/>
            <person name="Tice H."/>
            <person name="Pitluck S."/>
            <person name="Cheng J.-F."/>
            <person name="Chertkov O."/>
            <person name="Brettin T."/>
            <person name="Han C."/>
            <person name="Detter J.C."/>
            <person name="Bruce D."/>
            <person name="Goodwin L."/>
            <person name="Ivanova N."/>
            <person name="Mavromatis K."/>
            <person name="Pati A."/>
            <person name="Mikhailova N."/>
            <person name="Chen A."/>
            <person name="Palaniappan K."/>
            <person name="Land M."/>
            <person name="Hauser L."/>
            <person name="Chang Y.-J."/>
            <person name="Jeffries C.D."/>
            <person name="Chain P."/>
            <person name="Rohde M."/>
            <person name="Goeker M."/>
            <person name="Bristow J."/>
            <person name="Eisen J.A."/>
            <person name="Markowitz V."/>
            <person name="Hugenholtz P."/>
            <person name="Kyrpides N.C."/>
            <person name="Klenk H.-P."/>
            <person name="Lapidus A."/>
        </authorList>
    </citation>
    <scope>NUCLEOTIDE SEQUENCE [LARGE SCALE GENOMIC DNA]</scope>
    <source>
        <strain evidence="2">DSM 15894 / CECT 5975 / LMG 20990 / XIL07</strain>
    </source>
</reference>
<proteinExistence type="predicted"/>
<name>D1BVN1_XYLCX</name>
<dbReference type="InterPro" id="IPR045941">
    <property type="entry name" value="DUF6361"/>
</dbReference>
<evidence type="ECO:0000313" key="2">
    <source>
        <dbReference type="Proteomes" id="UP000002255"/>
    </source>
</evidence>
<dbReference type="Proteomes" id="UP000002255">
    <property type="component" value="Chromosome"/>
</dbReference>
<dbReference type="STRING" id="446471.Xcel_2333"/>
<dbReference type="KEGG" id="xce:Xcel_2333"/>
<evidence type="ECO:0000313" key="1">
    <source>
        <dbReference type="EMBL" id="ACZ31350.1"/>
    </source>
</evidence>
<protein>
    <submittedName>
        <fullName evidence="1">Uncharacterized protein</fullName>
    </submittedName>
</protein>
<keyword evidence="2" id="KW-1185">Reference proteome</keyword>
<dbReference type="AlphaFoldDB" id="D1BVN1"/>
<reference evidence="2" key="1">
    <citation type="submission" date="2009-11" db="EMBL/GenBank/DDBJ databases">
        <title>The complete chromosome of Xylanimonas cellulosilytica DSM 15894.</title>
        <authorList>
            <consortium name="US DOE Joint Genome Institute (JGI-PGF)"/>
            <person name="Lucas S."/>
            <person name="Copeland A."/>
            <person name="Lapidus A."/>
            <person name="Glavina del Rio T."/>
            <person name="Dalin E."/>
            <person name="Tice H."/>
            <person name="Bruce D."/>
            <person name="Goodwin L."/>
            <person name="Pitluck S."/>
            <person name="Kyrpides N."/>
            <person name="Mavromatis K."/>
            <person name="Ivanova N."/>
            <person name="Mikhailova N."/>
            <person name="Foster B."/>
            <person name="Clum A."/>
            <person name="Brettin T."/>
            <person name="Detter J.C."/>
            <person name="Han C."/>
            <person name="Larimer F."/>
            <person name="Land M."/>
            <person name="Hauser L."/>
            <person name="Markowitz V."/>
            <person name="Cheng J.F."/>
            <person name="Hugenholtz P."/>
            <person name="Woyke T."/>
            <person name="Wu D."/>
            <person name="Gehrich-Schroeter G."/>
            <person name="Schneider S."/>
            <person name="Pukall S.R."/>
            <person name="Klenk H.P."/>
            <person name="Eisen J.A."/>
        </authorList>
    </citation>
    <scope>NUCLEOTIDE SEQUENCE [LARGE SCALE GENOMIC DNA]</scope>
    <source>
        <strain evidence="2">DSM 15894 / CECT 5975 / LMG 20990 / XIL07</strain>
    </source>
</reference>
<dbReference type="HOGENOM" id="CLU_703606_0_0_11"/>
<dbReference type="eggNOG" id="ENOG502ZB6I">
    <property type="taxonomic scope" value="Bacteria"/>
</dbReference>
<accession>D1BVN1</accession>